<dbReference type="InterPro" id="IPR000092">
    <property type="entry name" value="Polyprenyl_synt"/>
</dbReference>
<dbReference type="GO" id="GO:0046872">
    <property type="term" value="F:metal ion binding"/>
    <property type="evidence" value="ECO:0007669"/>
    <property type="project" value="UniProtKB-KW"/>
</dbReference>
<proteinExistence type="inferred from homology"/>
<sequence length="353" mass="37210">MATVEAMTAGRSARDVLAWSRNMVDPALRAVVEAMPPSMGLIAGYHFGWWDEHGRPTTADGGKALRPALVLLSAAAVTSDTCGEYECVEAALPAAAAVELVHNFSLLHDDVLDGDLTRRHRPTANRVFGSNAAILAGDALLTAAFAVLAKSGHGAVQQAIGVLAAAVMDLIDGQSKDLSFEDRADVDLAECVAMAERKTGALLGCAAQLGALFGDGSPERVRSLRRFGDHLGLAFQLSDDLLGIWGDPRRTGKPVHSDLTNGKKSLPVVAALSSGTPAARELAGLYLREDPLTETERARAAELIELAGGREWTRDQAEQLTNRAFAELAAVAPAARPAAELRSLGTLVVTRDH</sequence>
<dbReference type="SUPFAM" id="SSF48576">
    <property type="entry name" value="Terpenoid synthases"/>
    <property type="match status" value="1"/>
</dbReference>
<dbReference type="GO" id="GO:0008299">
    <property type="term" value="P:isoprenoid biosynthetic process"/>
    <property type="evidence" value="ECO:0007669"/>
    <property type="project" value="InterPro"/>
</dbReference>
<dbReference type="CDD" id="cd00685">
    <property type="entry name" value="Trans_IPPS_HT"/>
    <property type="match status" value="1"/>
</dbReference>
<dbReference type="SFLD" id="SFLDG01017">
    <property type="entry name" value="Polyprenyl_Transferase_Like"/>
    <property type="match status" value="1"/>
</dbReference>
<dbReference type="PANTHER" id="PTHR12001">
    <property type="entry name" value="GERANYLGERANYL PYROPHOSPHATE SYNTHASE"/>
    <property type="match status" value="1"/>
</dbReference>
<keyword evidence="2" id="KW-0460">Magnesium</keyword>
<reference evidence="4 5" key="1">
    <citation type="submission" date="2016-10" db="EMBL/GenBank/DDBJ databases">
        <authorList>
            <person name="de Groot N.N."/>
        </authorList>
    </citation>
    <scope>NUCLEOTIDE SEQUENCE [LARGE SCALE GENOMIC DNA]</scope>
    <source>
        <strain evidence="4 5">DSM 44149</strain>
    </source>
</reference>
<keyword evidence="1" id="KW-0479">Metal-binding</keyword>
<name>A0A1G9UV99_ALLAB</name>
<dbReference type="InterPro" id="IPR033749">
    <property type="entry name" value="Polyprenyl_synt_CS"/>
</dbReference>
<comment type="similarity">
    <text evidence="3">Belongs to the FPP/GGPP synthase family.</text>
</comment>
<dbReference type="Pfam" id="PF00348">
    <property type="entry name" value="polyprenyl_synt"/>
    <property type="match status" value="1"/>
</dbReference>
<evidence type="ECO:0000256" key="1">
    <source>
        <dbReference type="ARBA" id="ARBA00022723"/>
    </source>
</evidence>
<evidence type="ECO:0000313" key="5">
    <source>
        <dbReference type="Proteomes" id="UP000183376"/>
    </source>
</evidence>
<dbReference type="EMBL" id="LT629701">
    <property type="protein sequence ID" value="SDM63776.1"/>
    <property type="molecule type" value="Genomic_DNA"/>
</dbReference>
<dbReference type="PANTHER" id="PTHR12001:SF86">
    <property type="entry name" value="GERANYLGERANYL DIPHOSPHATE SYNTHASE"/>
    <property type="match status" value="1"/>
</dbReference>
<evidence type="ECO:0000256" key="2">
    <source>
        <dbReference type="ARBA" id="ARBA00022842"/>
    </source>
</evidence>
<evidence type="ECO:0000256" key="3">
    <source>
        <dbReference type="RuleBase" id="RU004466"/>
    </source>
</evidence>
<keyword evidence="5" id="KW-1185">Reference proteome</keyword>
<gene>
    <name evidence="4" type="ORF">SAMN04489726_2646</name>
</gene>
<keyword evidence="3" id="KW-0808">Transferase</keyword>
<dbReference type="AlphaFoldDB" id="A0A1G9UV99"/>
<dbReference type="Gene3D" id="1.10.600.10">
    <property type="entry name" value="Farnesyl Diphosphate Synthase"/>
    <property type="match status" value="1"/>
</dbReference>
<dbReference type="eggNOG" id="COG0142">
    <property type="taxonomic scope" value="Bacteria"/>
</dbReference>
<evidence type="ECO:0000313" key="4">
    <source>
        <dbReference type="EMBL" id="SDM63776.1"/>
    </source>
</evidence>
<dbReference type="InterPro" id="IPR008949">
    <property type="entry name" value="Isoprenoid_synthase_dom_sf"/>
</dbReference>
<dbReference type="STRING" id="211114.SAMN04489726_2646"/>
<organism evidence="4 5">
    <name type="scientific">Allokutzneria albata</name>
    <name type="common">Kibdelosporangium albatum</name>
    <dbReference type="NCBI Taxonomy" id="211114"/>
    <lineage>
        <taxon>Bacteria</taxon>
        <taxon>Bacillati</taxon>
        <taxon>Actinomycetota</taxon>
        <taxon>Actinomycetes</taxon>
        <taxon>Pseudonocardiales</taxon>
        <taxon>Pseudonocardiaceae</taxon>
        <taxon>Allokutzneria</taxon>
    </lineage>
</organism>
<dbReference type="PROSITE" id="PS00444">
    <property type="entry name" value="POLYPRENYL_SYNTHASE_2"/>
    <property type="match status" value="1"/>
</dbReference>
<dbReference type="RefSeq" id="WP_030431753.1">
    <property type="nucleotide sequence ID" value="NZ_JOEF01000021.1"/>
</dbReference>
<accession>A0A1G9UV99</accession>
<dbReference type="Proteomes" id="UP000183376">
    <property type="component" value="Chromosome I"/>
</dbReference>
<protein>
    <submittedName>
        <fullName evidence="4">Geranylgeranyl diphosphate synthase, type I</fullName>
    </submittedName>
</protein>
<dbReference type="NCBIfam" id="NF041169">
    <property type="entry name" value="f2_encap_cargo4"/>
    <property type="match status" value="1"/>
</dbReference>
<dbReference type="GO" id="GO:0004659">
    <property type="term" value="F:prenyltransferase activity"/>
    <property type="evidence" value="ECO:0007669"/>
    <property type="project" value="InterPro"/>
</dbReference>
<dbReference type="PROSITE" id="PS00723">
    <property type="entry name" value="POLYPRENYL_SYNTHASE_1"/>
    <property type="match status" value="1"/>
</dbReference>
<dbReference type="OrthoDB" id="4497239at2"/>
<dbReference type="SFLD" id="SFLDS00005">
    <property type="entry name" value="Isoprenoid_Synthase_Type_I"/>
    <property type="match status" value="1"/>
</dbReference>